<dbReference type="AlphaFoldDB" id="A0A7S3EU31"/>
<evidence type="ECO:0000313" key="2">
    <source>
        <dbReference type="EMBL" id="CAE0107894.1"/>
    </source>
</evidence>
<reference evidence="2" key="1">
    <citation type="submission" date="2021-01" db="EMBL/GenBank/DDBJ databases">
        <authorList>
            <person name="Corre E."/>
            <person name="Pelletier E."/>
            <person name="Niang G."/>
            <person name="Scheremetjew M."/>
            <person name="Finn R."/>
            <person name="Kale V."/>
            <person name="Holt S."/>
            <person name="Cochrane G."/>
            <person name="Meng A."/>
            <person name="Brown T."/>
            <person name="Cohen L."/>
        </authorList>
    </citation>
    <scope>NUCLEOTIDE SEQUENCE</scope>
    <source>
        <strain evidence="2">CCMP281</strain>
    </source>
</reference>
<dbReference type="EMBL" id="HBHX01015263">
    <property type="protein sequence ID" value="CAE0107894.1"/>
    <property type="molecule type" value="Transcribed_RNA"/>
</dbReference>
<name>A0A7S3EU31_9EUKA</name>
<gene>
    <name evidence="2" type="ORF">HERI1096_LOCUS8553</name>
</gene>
<sequence>MRRRDCSPTARPPPPPRPGAGCSLLQLHLDLRRGVRLRAEKQWRVAEHDWKWRRSTDVLRVLRLPERVRESVVRGLLLPTVVASAALLSHQHVNQALLLPLRSRP</sequence>
<feature type="region of interest" description="Disordered" evidence="1">
    <location>
        <begin position="1"/>
        <end position="23"/>
    </location>
</feature>
<proteinExistence type="predicted"/>
<accession>A0A7S3EU31</accession>
<evidence type="ECO:0000256" key="1">
    <source>
        <dbReference type="SAM" id="MobiDB-lite"/>
    </source>
</evidence>
<protein>
    <submittedName>
        <fullName evidence="2">Uncharacterized protein</fullName>
    </submittedName>
</protein>
<organism evidence="2">
    <name type="scientific">Haptolina ericina</name>
    <dbReference type="NCBI Taxonomy" id="156174"/>
    <lineage>
        <taxon>Eukaryota</taxon>
        <taxon>Haptista</taxon>
        <taxon>Haptophyta</taxon>
        <taxon>Prymnesiophyceae</taxon>
        <taxon>Prymnesiales</taxon>
        <taxon>Prymnesiaceae</taxon>
        <taxon>Haptolina</taxon>
    </lineage>
</organism>